<dbReference type="AlphaFoldDB" id="A0AA39QXU9"/>
<comment type="caution">
    <text evidence="2">The sequence shown here is derived from an EMBL/GenBank/DDBJ whole genome shotgun (WGS) entry which is preliminary data.</text>
</comment>
<reference evidence="2" key="1">
    <citation type="submission" date="2023-03" db="EMBL/GenBank/DDBJ databases">
        <title>Complete genome of Cladonia borealis.</title>
        <authorList>
            <person name="Park H."/>
        </authorList>
    </citation>
    <scope>NUCLEOTIDE SEQUENCE</scope>
    <source>
        <strain evidence="2">ANT050790</strain>
    </source>
</reference>
<evidence type="ECO:0000256" key="1">
    <source>
        <dbReference type="SAM" id="MobiDB-lite"/>
    </source>
</evidence>
<dbReference type="Proteomes" id="UP001166286">
    <property type="component" value="Unassembled WGS sequence"/>
</dbReference>
<feature type="region of interest" description="Disordered" evidence="1">
    <location>
        <begin position="52"/>
        <end position="88"/>
    </location>
</feature>
<feature type="compositionally biased region" description="Low complexity" evidence="1">
    <location>
        <begin position="1"/>
        <end position="15"/>
    </location>
</feature>
<gene>
    <name evidence="2" type="ORF">JMJ35_006868</name>
</gene>
<name>A0AA39QXU9_9LECA</name>
<evidence type="ECO:0000313" key="2">
    <source>
        <dbReference type="EMBL" id="KAK0510436.1"/>
    </source>
</evidence>
<evidence type="ECO:0000313" key="3">
    <source>
        <dbReference type="Proteomes" id="UP001166286"/>
    </source>
</evidence>
<sequence>MASPSTSTLPTTTLTNGAPQESFISNFDIDNPVEAISSYSKLLHAHTKAQLELSNRQANRRSDKSGVSAMSHISNEGSVDSVDSLEQS</sequence>
<dbReference type="EMBL" id="JAFEKC020000015">
    <property type="protein sequence ID" value="KAK0510436.1"/>
    <property type="molecule type" value="Genomic_DNA"/>
</dbReference>
<accession>A0AA39QXU9</accession>
<feature type="region of interest" description="Disordered" evidence="1">
    <location>
        <begin position="1"/>
        <end position="23"/>
    </location>
</feature>
<organism evidence="2 3">
    <name type="scientific">Cladonia borealis</name>
    <dbReference type="NCBI Taxonomy" id="184061"/>
    <lineage>
        <taxon>Eukaryota</taxon>
        <taxon>Fungi</taxon>
        <taxon>Dikarya</taxon>
        <taxon>Ascomycota</taxon>
        <taxon>Pezizomycotina</taxon>
        <taxon>Lecanoromycetes</taxon>
        <taxon>OSLEUM clade</taxon>
        <taxon>Lecanoromycetidae</taxon>
        <taxon>Lecanorales</taxon>
        <taxon>Lecanorineae</taxon>
        <taxon>Cladoniaceae</taxon>
        <taxon>Cladonia</taxon>
    </lineage>
</organism>
<keyword evidence="3" id="KW-1185">Reference proteome</keyword>
<proteinExistence type="predicted"/>
<protein>
    <submittedName>
        <fullName evidence="2">Uncharacterized protein</fullName>
    </submittedName>
</protein>